<dbReference type="InterPro" id="IPR003439">
    <property type="entry name" value="ABC_transporter-like_ATP-bd"/>
</dbReference>
<dbReference type="OrthoDB" id="9802264at2"/>
<dbReference type="PROSITE" id="PS50893">
    <property type="entry name" value="ABC_TRANSPORTER_2"/>
    <property type="match status" value="1"/>
</dbReference>
<dbReference type="InterPro" id="IPR015854">
    <property type="entry name" value="ABC_transpr_LolD-like"/>
</dbReference>
<dbReference type="PATRIC" id="fig|1217721.7.peg.3507"/>
<dbReference type="SUPFAM" id="SSF52540">
    <property type="entry name" value="P-loop containing nucleoside triphosphate hydrolases"/>
    <property type="match status" value="1"/>
</dbReference>
<dbReference type="GO" id="GO:0005886">
    <property type="term" value="C:plasma membrane"/>
    <property type="evidence" value="ECO:0007669"/>
    <property type="project" value="TreeGrafter"/>
</dbReference>
<dbReference type="FunFam" id="3.40.50.300:FF:000032">
    <property type="entry name" value="Export ABC transporter ATP-binding protein"/>
    <property type="match status" value="1"/>
</dbReference>
<keyword evidence="2" id="KW-0547">Nucleotide-binding</keyword>
<accession>A0A075K3N7</accession>
<dbReference type="InterPro" id="IPR017871">
    <property type="entry name" value="ABC_transporter-like_CS"/>
</dbReference>
<dbReference type="Proteomes" id="UP000027987">
    <property type="component" value="Chromosome"/>
</dbReference>
<dbReference type="AlphaFoldDB" id="A0A075K3N7"/>
<evidence type="ECO:0000256" key="3">
    <source>
        <dbReference type="ARBA" id="ARBA00022840"/>
    </source>
</evidence>
<dbReference type="EMBL" id="CP008884">
    <property type="protein sequence ID" value="AIF48831.1"/>
    <property type="molecule type" value="Genomic_DNA"/>
</dbReference>
<protein>
    <submittedName>
        <fullName evidence="6">ABC transporter ATP-binding protein</fullName>
    </submittedName>
</protein>
<keyword evidence="1" id="KW-0813">Transport</keyword>
<reference evidence="6 7" key="1">
    <citation type="submission" date="2014-07" db="EMBL/GenBank/DDBJ databases">
        <title>Complete Genome Sequence of Dyella japonica Strain A8 Isolated from Malaysian Tropical Soil.</title>
        <authorList>
            <person name="Hui R.K.H."/>
            <person name="Chen J.-W."/>
            <person name="Chan K.-G."/>
            <person name="Leung F.C.C."/>
        </authorList>
    </citation>
    <scope>NUCLEOTIDE SEQUENCE [LARGE SCALE GENOMIC DNA]</scope>
    <source>
        <strain evidence="6 7">A8</strain>
    </source>
</reference>
<dbReference type="HOGENOM" id="CLU_000604_1_22_6"/>
<keyword evidence="3 6" id="KW-0067">ATP-binding</keyword>
<gene>
    <name evidence="6" type="ORF">HY57_17075</name>
</gene>
<dbReference type="InterPro" id="IPR017911">
    <property type="entry name" value="MacB-like_ATP-bd"/>
</dbReference>
<dbReference type="KEGG" id="dja:HY57_17075"/>
<organism evidence="6 7">
    <name type="scientific">Dyella japonica A8</name>
    <dbReference type="NCBI Taxonomy" id="1217721"/>
    <lineage>
        <taxon>Bacteria</taxon>
        <taxon>Pseudomonadati</taxon>
        <taxon>Pseudomonadota</taxon>
        <taxon>Gammaproteobacteria</taxon>
        <taxon>Lysobacterales</taxon>
        <taxon>Rhodanobacteraceae</taxon>
        <taxon>Dyella</taxon>
    </lineage>
</organism>
<evidence type="ECO:0000313" key="7">
    <source>
        <dbReference type="Proteomes" id="UP000027987"/>
    </source>
</evidence>
<dbReference type="GO" id="GO:0005524">
    <property type="term" value="F:ATP binding"/>
    <property type="evidence" value="ECO:0007669"/>
    <property type="project" value="UniProtKB-KW"/>
</dbReference>
<evidence type="ECO:0000313" key="6">
    <source>
        <dbReference type="EMBL" id="AIF48831.1"/>
    </source>
</evidence>
<dbReference type="GO" id="GO:0022857">
    <property type="term" value="F:transmembrane transporter activity"/>
    <property type="evidence" value="ECO:0007669"/>
    <property type="project" value="TreeGrafter"/>
</dbReference>
<proteinExistence type="inferred from homology"/>
<dbReference type="PROSITE" id="PS00211">
    <property type="entry name" value="ABC_TRANSPORTER_1"/>
    <property type="match status" value="1"/>
</dbReference>
<dbReference type="InterPro" id="IPR027417">
    <property type="entry name" value="P-loop_NTPase"/>
</dbReference>
<sequence>MIRLRGVNKTYAGGSASCVALADVDLDVFGGEFVAITGKSGSGKSTVLHLLGGLDRPSAGEVWVGGQAVQALSEQALARWRGRSVGIVFQFFQLMPTLSAVENVMLPMDLAGCWPARERRKRALALLDRLDVLPQADKLPSTMSGGQQQRVAVARALANAPALLLADEPTGNLDTHNASALLDLLGELVAEGQTLVMVTHDPSVLRRAGRTVTLEDGRVAPCGEACHV</sequence>
<feature type="domain" description="ABC transporter" evidence="5">
    <location>
        <begin position="2"/>
        <end position="228"/>
    </location>
</feature>
<dbReference type="PANTHER" id="PTHR24220">
    <property type="entry name" value="IMPORT ATP-BINDING PROTEIN"/>
    <property type="match status" value="1"/>
</dbReference>
<evidence type="ECO:0000256" key="1">
    <source>
        <dbReference type="ARBA" id="ARBA00022448"/>
    </source>
</evidence>
<dbReference type="Gene3D" id="3.40.50.300">
    <property type="entry name" value="P-loop containing nucleotide triphosphate hydrolases"/>
    <property type="match status" value="1"/>
</dbReference>
<comment type="similarity">
    <text evidence="4">Belongs to the ABC transporter superfamily. Macrolide exporter (TC 3.A.1.122) family.</text>
</comment>
<dbReference type="CDD" id="cd03255">
    <property type="entry name" value="ABC_MJ0796_LolCDE_FtsE"/>
    <property type="match status" value="1"/>
</dbReference>
<dbReference type="STRING" id="1217721.HY57_17075"/>
<name>A0A075K3N7_9GAMM</name>
<evidence type="ECO:0000256" key="4">
    <source>
        <dbReference type="ARBA" id="ARBA00038388"/>
    </source>
</evidence>
<dbReference type="Pfam" id="PF00005">
    <property type="entry name" value="ABC_tran"/>
    <property type="match status" value="1"/>
</dbReference>
<dbReference type="InterPro" id="IPR003593">
    <property type="entry name" value="AAA+_ATPase"/>
</dbReference>
<dbReference type="GO" id="GO:1902495">
    <property type="term" value="C:transmembrane transporter complex"/>
    <property type="evidence" value="ECO:0007669"/>
    <property type="project" value="UniProtKB-ARBA"/>
</dbReference>
<dbReference type="GO" id="GO:0016887">
    <property type="term" value="F:ATP hydrolysis activity"/>
    <property type="evidence" value="ECO:0007669"/>
    <property type="project" value="InterPro"/>
</dbReference>
<keyword evidence="7" id="KW-1185">Reference proteome</keyword>
<evidence type="ECO:0000256" key="2">
    <source>
        <dbReference type="ARBA" id="ARBA00022741"/>
    </source>
</evidence>
<evidence type="ECO:0000259" key="5">
    <source>
        <dbReference type="PROSITE" id="PS50893"/>
    </source>
</evidence>
<dbReference type="SMART" id="SM00382">
    <property type="entry name" value="AAA"/>
    <property type="match status" value="1"/>
</dbReference>
<dbReference type="RefSeq" id="WP_019466843.1">
    <property type="nucleotide sequence ID" value="NZ_CP008884.1"/>
</dbReference>